<accession>A0AAV9AHQ5</accession>
<name>A0AAV9AHQ5_ACOGR</name>
<reference evidence="1" key="2">
    <citation type="submission" date="2023-06" db="EMBL/GenBank/DDBJ databases">
        <authorList>
            <person name="Ma L."/>
            <person name="Liu K.-W."/>
            <person name="Li Z."/>
            <person name="Hsiao Y.-Y."/>
            <person name="Qi Y."/>
            <person name="Fu T."/>
            <person name="Tang G."/>
            <person name="Zhang D."/>
            <person name="Sun W.-H."/>
            <person name="Liu D.-K."/>
            <person name="Li Y."/>
            <person name="Chen G.-Z."/>
            <person name="Liu X.-D."/>
            <person name="Liao X.-Y."/>
            <person name="Jiang Y.-T."/>
            <person name="Yu X."/>
            <person name="Hao Y."/>
            <person name="Huang J."/>
            <person name="Zhao X.-W."/>
            <person name="Ke S."/>
            <person name="Chen Y.-Y."/>
            <person name="Wu W.-L."/>
            <person name="Hsu J.-L."/>
            <person name="Lin Y.-F."/>
            <person name="Huang M.-D."/>
            <person name="Li C.-Y."/>
            <person name="Huang L."/>
            <person name="Wang Z.-W."/>
            <person name="Zhao X."/>
            <person name="Zhong W.-Y."/>
            <person name="Peng D.-H."/>
            <person name="Ahmad S."/>
            <person name="Lan S."/>
            <person name="Zhang J.-S."/>
            <person name="Tsai W.-C."/>
            <person name="Van De Peer Y."/>
            <person name="Liu Z.-J."/>
        </authorList>
    </citation>
    <scope>NUCLEOTIDE SEQUENCE</scope>
    <source>
        <strain evidence="1">SCP</strain>
        <tissue evidence="1">Leaves</tissue>
    </source>
</reference>
<keyword evidence="2" id="KW-1185">Reference proteome</keyword>
<comment type="caution">
    <text evidence="1">The sequence shown here is derived from an EMBL/GenBank/DDBJ whole genome shotgun (WGS) entry which is preliminary data.</text>
</comment>
<proteinExistence type="predicted"/>
<reference evidence="1" key="1">
    <citation type="journal article" date="2023" name="Nat. Commun.">
        <title>Diploid and tetraploid genomes of Acorus and the evolution of monocots.</title>
        <authorList>
            <person name="Ma L."/>
            <person name="Liu K.W."/>
            <person name="Li Z."/>
            <person name="Hsiao Y.Y."/>
            <person name="Qi Y."/>
            <person name="Fu T."/>
            <person name="Tang G.D."/>
            <person name="Zhang D."/>
            <person name="Sun W.H."/>
            <person name="Liu D.K."/>
            <person name="Li Y."/>
            <person name="Chen G.Z."/>
            <person name="Liu X.D."/>
            <person name="Liao X.Y."/>
            <person name="Jiang Y.T."/>
            <person name="Yu X."/>
            <person name="Hao Y."/>
            <person name="Huang J."/>
            <person name="Zhao X.W."/>
            <person name="Ke S."/>
            <person name="Chen Y.Y."/>
            <person name="Wu W.L."/>
            <person name="Hsu J.L."/>
            <person name="Lin Y.F."/>
            <person name="Huang M.D."/>
            <person name="Li C.Y."/>
            <person name="Huang L."/>
            <person name="Wang Z.W."/>
            <person name="Zhao X."/>
            <person name="Zhong W.Y."/>
            <person name="Peng D.H."/>
            <person name="Ahmad S."/>
            <person name="Lan S."/>
            <person name="Zhang J.S."/>
            <person name="Tsai W.C."/>
            <person name="Van de Peer Y."/>
            <person name="Liu Z.J."/>
        </authorList>
    </citation>
    <scope>NUCLEOTIDE SEQUENCE</scope>
    <source>
        <strain evidence="1">SCP</strain>
    </source>
</reference>
<organism evidence="1 2">
    <name type="scientific">Acorus gramineus</name>
    <name type="common">Dwarf sweet flag</name>
    <dbReference type="NCBI Taxonomy" id="55184"/>
    <lineage>
        <taxon>Eukaryota</taxon>
        <taxon>Viridiplantae</taxon>
        <taxon>Streptophyta</taxon>
        <taxon>Embryophyta</taxon>
        <taxon>Tracheophyta</taxon>
        <taxon>Spermatophyta</taxon>
        <taxon>Magnoliopsida</taxon>
        <taxon>Liliopsida</taxon>
        <taxon>Acoraceae</taxon>
        <taxon>Acorus</taxon>
    </lineage>
</organism>
<gene>
    <name evidence="1" type="ORF">QJS04_geneDACA018647</name>
</gene>
<dbReference type="AlphaFoldDB" id="A0AAV9AHQ5"/>
<dbReference type="Proteomes" id="UP001179952">
    <property type="component" value="Unassembled WGS sequence"/>
</dbReference>
<dbReference type="EMBL" id="JAUJYN010000009">
    <property type="protein sequence ID" value="KAK1263485.1"/>
    <property type="molecule type" value="Genomic_DNA"/>
</dbReference>
<sequence length="75" mass="8467">MGGNVSDSWCGKYPINGVVCPGFMEDYGQGLMICIRIRKWKYVLDSWGYVLDSWNGLGFLSFMSRIKRGSMVSDS</sequence>
<protein>
    <submittedName>
        <fullName evidence="1">Uncharacterized protein</fullName>
    </submittedName>
</protein>
<evidence type="ECO:0000313" key="1">
    <source>
        <dbReference type="EMBL" id="KAK1263485.1"/>
    </source>
</evidence>
<evidence type="ECO:0000313" key="2">
    <source>
        <dbReference type="Proteomes" id="UP001179952"/>
    </source>
</evidence>